<feature type="compositionally biased region" description="Polar residues" evidence="1">
    <location>
        <begin position="89"/>
        <end position="98"/>
    </location>
</feature>
<feature type="region of interest" description="Disordered" evidence="1">
    <location>
        <begin position="179"/>
        <end position="301"/>
    </location>
</feature>
<dbReference type="RefSeq" id="XP_014153799.1">
    <property type="nucleotide sequence ID" value="XM_014298324.1"/>
</dbReference>
<feature type="compositionally biased region" description="Polar residues" evidence="1">
    <location>
        <begin position="585"/>
        <end position="614"/>
    </location>
</feature>
<evidence type="ECO:0000313" key="3">
    <source>
        <dbReference type="Proteomes" id="UP000054560"/>
    </source>
</evidence>
<feature type="compositionally biased region" description="Low complexity" evidence="1">
    <location>
        <begin position="489"/>
        <end position="505"/>
    </location>
</feature>
<accession>A0A0L0FSW0</accession>
<feature type="region of interest" description="Disordered" evidence="1">
    <location>
        <begin position="424"/>
        <end position="472"/>
    </location>
</feature>
<feature type="compositionally biased region" description="Polar residues" evidence="1">
    <location>
        <begin position="193"/>
        <end position="216"/>
    </location>
</feature>
<feature type="compositionally biased region" description="Polar residues" evidence="1">
    <location>
        <begin position="506"/>
        <end position="521"/>
    </location>
</feature>
<feature type="compositionally biased region" description="Polar residues" evidence="1">
    <location>
        <begin position="568"/>
        <end position="577"/>
    </location>
</feature>
<sequence length="680" mass="72071">MNRLQQLVEMQDEALAVSSTHSDDYTPANTLTNEEKQLQSAEEASGRSANVRTPHVDFADLARDREDARLDAEAERKGKEPAIVRPDTGMQSDESSVSPVPRDVSASGDSDYSAGEMADRSSPVVANGSTSPTADHQNNTPHAQSMGVEQDTTKPNSRELPNIRVDLISGDDISLDALSEGVTRLPSSVPGAGTNQSASNSKSKGARTNQKAPNTNRGKHIRARSTTGGFTDSLPSLSEGRRRGRANSYSPVQQLSVSLALTAATPNDEPEERKKAKTSSDALPSSADAIKSRLGTGGNLKIDTSFRKRSQSYGSNMNALAGGNGGVSTQDEGNQVQHTNSMSPLYNSAKKFDNRRASSVSGTLNHNDKSLNNTFSFSNDHRASMSQSQPGNTNSSTSTTLQRQDSLEKFLSVKRLSQIGSQYGFAASRSPSPPLSSDANKLGGTKSQPSIYRNRAPVSESPTSTRNRSGNMLRATRIYSSQDALQTFSTNSSNARSRARSTTASFMGSASIPTNIASDGVSSHATNESASSSEGKGLERSSSTDYDSDRHYGSAISAISDADRRLQSDTNPETASPTEIKVNSLVDSQASQEHNASDPTSETALPGSPTSSDAPQVCSGVDADVRPREDRTVLGSSSTNSTNSTANQANRSSIRQNMRLPPKLSIVPPSDPLIVADEDG</sequence>
<dbReference type="EMBL" id="KQ242227">
    <property type="protein sequence ID" value="KNC79897.1"/>
    <property type="molecule type" value="Genomic_DNA"/>
</dbReference>
<feature type="region of interest" description="Disordered" evidence="1">
    <location>
        <begin position="488"/>
        <end position="680"/>
    </location>
</feature>
<feature type="compositionally biased region" description="Polar residues" evidence="1">
    <location>
        <begin position="27"/>
        <end position="51"/>
    </location>
</feature>
<organism evidence="2 3">
    <name type="scientific">Sphaeroforma arctica JP610</name>
    <dbReference type="NCBI Taxonomy" id="667725"/>
    <lineage>
        <taxon>Eukaryota</taxon>
        <taxon>Ichthyosporea</taxon>
        <taxon>Ichthyophonida</taxon>
        <taxon>Sphaeroforma</taxon>
    </lineage>
</organism>
<reference evidence="2 3" key="1">
    <citation type="submission" date="2011-02" db="EMBL/GenBank/DDBJ databases">
        <title>The Genome Sequence of Sphaeroforma arctica JP610.</title>
        <authorList>
            <consortium name="The Broad Institute Genome Sequencing Platform"/>
            <person name="Russ C."/>
            <person name="Cuomo C."/>
            <person name="Young S.K."/>
            <person name="Zeng Q."/>
            <person name="Gargeya S."/>
            <person name="Alvarado L."/>
            <person name="Berlin A."/>
            <person name="Chapman S.B."/>
            <person name="Chen Z."/>
            <person name="Freedman E."/>
            <person name="Gellesch M."/>
            <person name="Goldberg J."/>
            <person name="Griggs A."/>
            <person name="Gujja S."/>
            <person name="Heilman E."/>
            <person name="Heiman D."/>
            <person name="Howarth C."/>
            <person name="Mehta T."/>
            <person name="Neiman D."/>
            <person name="Pearson M."/>
            <person name="Roberts A."/>
            <person name="Saif S."/>
            <person name="Shea T."/>
            <person name="Shenoy N."/>
            <person name="Sisk P."/>
            <person name="Stolte C."/>
            <person name="Sykes S."/>
            <person name="White J."/>
            <person name="Yandava C."/>
            <person name="Burger G."/>
            <person name="Gray M.W."/>
            <person name="Holland P.W.H."/>
            <person name="King N."/>
            <person name="Lang F.B.F."/>
            <person name="Roger A.J."/>
            <person name="Ruiz-Trillo I."/>
            <person name="Haas B."/>
            <person name="Nusbaum C."/>
            <person name="Birren B."/>
        </authorList>
    </citation>
    <scope>NUCLEOTIDE SEQUENCE [LARGE SCALE GENOMIC DNA]</scope>
    <source>
        <strain evidence="2 3">JP610</strain>
    </source>
</reference>
<evidence type="ECO:0000256" key="1">
    <source>
        <dbReference type="SAM" id="MobiDB-lite"/>
    </source>
</evidence>
<feature type="compositionally biased region" description="Basic and acidic residues" evidence="1">
    <location>
        <begin position="54"/>
        <end position="82"/>
    </location>
</feature>
<name>A0A0L0FSW0_9EUKA</name>
<protein>
    <submittedName>
        <fullName evidence="2">Uncharacterized protein</fullName>
    </submittedName>
</protein>
<gene>
    <name evidence="2" type="ORF">SARC_07717</name>
</gene>
<feature type="compositionally biased region" description="Polar residues" evidence="1">
    <location>
        <begin position="247"/>
        <end position="259"/>
    </location>
</feature>
<feature type="compositionally biased region" description="Basic and acidic residues" evidence="1">
    <location>
        <begin position="623"/>
        <end position="632"/>
    </location>
</feature>
<feature type="compositionally biased region" description="Polar residues" evidence="1">
    <location>
        <begin position="224"/>
        <end position="236"/>
    </location>
</feature>
<feature type="region of interest" description="Disordered" evidence="1">
    <location>
        <begin position="14"/>
        <end position="165"/>
    </location>
</feature>
<evidence type="ECO:0000313" key="2">
    <source>
        <dbReference type="EMBL" id="KNC79897.1"/>
    </source>
</evidence>
<feature type="compositionally biased region" description="Low complexity" evidence="1">
    <location>
        <begin position="522"/>
        <end position="534"/>
    </location>
</feature>
<dbReference type="GeneID" id="25908221"/>
<feature type="compositionally biased region" description="Polar residues" evidence="1">
    <location>
        <begin position="460"/>
        <end position="470"/>
    </location>
</feature>
<feature type="compositionally biased region" description="Polar residues" evidence="1">
    <location>
        <begin position="127"/>
        <end position="143"/>
    </location>
</feature>
<keyword evidence="3" id="KW-1185">Reference proteome</keyword>
<feature type="compositionally biased region" description="Low complexity" evidence="1">
    <location>
        <begin position="636"/>
        <end position="653"/>
    </location>
</feature>
<dbReference type="AlphaFoldDB" id="A0A0L0FSW0"/>
<dbReference type="Proteomes" id="UP000054560">
    <property type="component" value="Unassembled WGS sequence"/>
</dbReference>
<feature type="region of interest" description="Disordered" evidence="1">
    <location>
        <begin position="314"/>
        <end position="403"/>
    </location>
</feature>
<proteinExistence type="predicted"/>
<feature type="compositionally biased region" description="Polar residues" evidence="1">
    <location>
        <begin position="327"/>
        <end position="346"/>
    </location>
</feature>
<feature type="compositionally biased region" description="Polar residues" evidence="1">
    <location>
        <begin position="357"/>
        <end position="403"/>
    </location>
</feature>